<dbReference type="CDD" id="cd02223">
    <property type="entry name" value="cupin_Bh2720-like"/>
    <property type="match status" value="1"/>
</dbReference>
<dbReference type="Gene3D" id="2.60.120.10">
    <property type="entry name" value="Jelly Rolls"/>
    <property type="match status" value="1"/>
</dbReference>
<accession>A0A1F4ULZ8</accession>
<dbReference type="Pfam" id="PF07883">
    <property type="entry name" value="Cupin_2"/>
    <property type="match status" value="1"/>
</dbReference>
<dbReference type="InterPro" id="IPR013096">
    <property type="entry name" value="Cupin_2"/>
</dbReference>
<dbReference type="PANTHER" id="PTHR43346">
    <property type="entry name" value="LIGAND BINDING DOMAIN PROTEIN, PUTATIVE (AFU_ORTHOLOGUE AFUA_6G14370)-RELATED"/>
    <property type="match status" value="1"/>
</dbReference>
<dbReference type="PANTHER" id="PTHR43346:SF1">
    <property type="entry name" value="QUERCETIN 2,3-DIOXYGENASE-RELATED"/>
    <property type="match status" value="1"/>
</dbReference>
<gene>
    <name evidence="2" type="ORF">A2V49_00215</name>
</gene>
<dbReference type="InterPro" id="IPR052538">
    <property type="entry name" value="Flavonoid_dioxygenase-like"/>
</dbReference>
<dbReference type="InterPro" id="IPR014710">
    <property type="entry name" value="RmlC-like_jellyroll"/>
</dbReference>
<evidence type="ECO:0000313" key="3">
    <source>
        <dbReference type="Proteomes" id="UP000178615"/>
    </source>
</evidence>
<evidence type="ECO:0000313" key="2">
    <source>
        <dbReference type="EMBL" id="OGC45820.1"/>
    </source>
</evidence>
<dbReference type="InterPro" id="IPR011051">
    <property type="entry name" value="RmlC_Cupin_sf"/>
</dbReference>
<feature type="domain" description="Cupin type-2" evidence="1">
    <location>
        <begin position="32"/>
        <end position="102"/>
    </location>
</feature>
<reference evidence="2 3" key="1">
    <citation type="journal article" date="2016" name="Nat. Commun.">
        <title>Thousands of microbial genomes shed light on interconnected biogeochemical processes in an aquifer system.</title>
        <authorList>
            <person name="Anantharaman K."/>
            <person name="Brown C.T."/>
            <person name="Hug L.A."/>
            <person name="Sharon I."/>
            <person name="Castelle C.J."/>
            <person name="Probst A.J."/>
            <person name="Thomas B.C."/>
            <person name="Singh A."/>
            <person name="Wilkins M.J."/>
            <person name="Karaoz U."/>
            <person name="Brodie E.L."/>
            <person name="Williams K.H."/>
            <person name="Hubbard S.S."/>
            <person name="Banfield J.F."/>
        </authorList>
    </citation>
    <scope>NUCLEOTIDE SEQUENCE [LARGE SCALE GENOMIC DNA]</scope>
</reference>
<dbReference type="SUPFAM" id="SSF51182">
    <property type="entry name" value="RmlC-like cupins"/>
    <property type="match status" value="1"/>
</dbReference>
<dbReference type="EMBL" id="MEUV01000021">
    <property type="protein sequence ID" value="OGC45820.1"/>
    <property type="molecule type" value="Genomic_DNA"/>
</dbReference>
<comment type="caution">
    <text evidence="2">The sequence shown here is derived from an EMBL/GenBank/DDBJ whole genome shotgun (WGS) entry which is preliminary data.</text>
</comment>
<dbReference type="AlphaFoldDB" id="A0A1F4ULZ8"/>
<evidence type="ECO:0000259" key="1">
    <source>
        <dbReference type="Pfam" id="PF07883"/>
    </source>
</evidence>
<organism evidence="2 3">
    <name type="scientific">candidate division WWE3 bacterium RBG_19FT_COMBO_34_6</name>
    <dbReference type="NCBI Taxonomy" id="1802612"/>
    <lineage>
        <taxon>Bacteria</taxon>
        <taxon>Katanobacteria</taxon>
    </lineage>
</organism>
<protein>
    <submittedName>
        <fullName evidence="2">Cupin</fullName>
    </submittedName>
</protein>
<dbReference type="Proteomes" id="UP000178615">
    <property type="component" value="Unassembled WGS sequence"/>
</dbReference>
<proteinExistence type="predicted"/>
<name>A0A1F4ULZ8_UNCKA</name>
<sequence>MKGYIGNIENETLNNENFRKVLFTGKHCQLVVMTLQPGEEIGSEVHNNVDQFFRVEVGAAKVTMDGEDTMIGPEFVAIVPAGVQHNVTNVSATEKLKLYTIYSPANHKPGTIHKTKAEADKAEIEAHHH</sequence>